<organism evidence="2 3">
    <name type="scientific">Globodera rostochiensis</name>
    <name type="common">Golden nematode worm</name>
    <name type="synonym">Heterodera rostochiensis</name>
    <dbReference type="NCBI Taxonomy" id="31243"/>
    <lineage>
        <taxon>Eukaryota</taxon>
        <taxon>Metazoa</taxon>
        <taxon>Ecdysozoa</taxon>
        <taxon>Nematoda</taxon>
        <taxon>Chromadorea</taxon>
        <taxon>Rhabditida</taxon>
        <taxon>Tylenchina</taxon>
        <taxon>Tylenchomorpha</taxon>
        <taxon>Tylenchoidea</taxon>
        <taxon>Heteroderidae</taxon>
        <taxon>Heteroderinae</taxon>
        <taxon>Globodera</taxon>
    </lineage>
</organism>
<dbReference type="InterPro" id="IPR001623">
    <property type="entry name" value="DnaJ_domain"/>
</dbReference>
<dbReference type="WBParaSite" id="Gr19_v10_g2348.t1">
    <property type="protein sequence ID" value="Gr19_v10_g2348.t1"/>
    <property type="gene ID" value="Gr19_v10_g2348"/>
</dbReference>
<dbReference type="SMART" id="SM00271">
    <property type="entry name" value="DnaJ"/>
    <property type="match status" value="1"/>
</dbReference>
<dbReference type="AlphaFoldDB" id="A0A914HNA2"/>
<dbReference type="Gene3D" id="1.10.287.110">
    <property type="entry name" value="DnaJ domain"/>
    <property type="match status" value="1"/>
</dbReference>
<dbReference type="InterPro" id="IPR036869">
    <property type="entry name" value="J_dom_sf"/>
</dbReference>
<evidence type="ECO:0000313" key="2">
    <source>
        <dbReference type="Proteomes" id="UP000887572"/>
    </source>
</evidence>
<dbReference type="SUPFAM" id="SSF46565">
    <property type="entry name" value="Chaperone J-domain"/>
    <property type="match status" value="1"/>
</dbReference>
<dbReference type="Proteomes" id="UP000887572">
    <property type="component" value="Unplaced"/>
</dbReference>
<keyword evidence="2" id="KW-1185">Reference proteome</keyword>
<dbReference type="CDD" id="cd06257">
    <property type="entry name" value="DnaJ"/>
    <property type="match status" value="1"/>
</dbReference>
<protein>
    <submittedName>
        <fullName evidence="3">J domain-containing protein</fullName>
    </submittedName>
</protein>
<reference evidence="3" key="1">
    <citation type="submission" date="2022-11" db="UniProtKB">
        <authorList>
            <consortium name="WormBaseParasite"/>
        </authorList>
    </citation>
    <scope>IDENTIFICATION</scope>
</reference>
<feature type="domain" description="J" evidence="1">
    <location>
        <begin position="5"/>
        <end position="75"/>
    </location>
</feature>
<evidence type="ECO:0000313" key="3">
    <source>
        <dbReference type="WBParaSite" id="Gr19_v10_g2348.t1"/>
    </source>
</evidence>
<dbReference type="PROSITE" id="PS50076">
    <property type="entry name" value="DNAJ_2"/>
    <property type="match status" value="1"/>
</dbReference>
<evidence type="ECO:0000259" key="1">
    <source>
        <dbReference type="PROSITE" id="PS50076"/>
    </source>
</evidence>
<dbReference type="Pfam" id="PF00226">
    <property type="entry name" value="DnaJ"/>
    <property type="match status" value="1"/>
</dbReference>
<name>A0A914HNA2_GLORO</name>
<sequence length="125" mass="14236">MDFDDPFEVLELNPCSDKVKIKTAYRQMALKCHPDKTRTADTEPFRRIKKAYDYLWKMAADKLAQFARNFTAQKGHRELVQFLIIAAQNGQINEARSLLKRGADPRGTGTVTVTVDGQMISGRIF</sequence>
<dbReference type="InterPro" id="IPR050817">
    <property type="entry name" value="DjlA_DnaK_co-chaperone"/>
</dbReference>
<proteinExistence type="predicted"/>
<accession>A0A914HNA2</accession>
<dbReference type="PANTHER" id="PTHR24074">
    <property type="entry name" value="CO-CHAPERONE PROTEIN DJLA"/>
    <property type="match status" value="1"/>
</dbReference>